<dbReference type="Pfam" id="PF01740">
    <property type="entry name" value="STAS"/>
    <property type="match status" value="1"/>
</dbReference>
<dbReference type="SUPFAM" id="SSF52091">
    <property type="entry name" value="SpoIIaa-like"/>
    <property type="match status" value="1"/>
</dbReference>
<dbReference type="GO" id="GO:0043856">
    <property type="term" value="F:anti-sigma factor antagonist activity"/>
    <property type="evidence" value="ECO:0007669"/>
    <property type="project" value="InterPro"/>
</dbReference>
<dbReference type="InterPro" id="IPR036513">
    <property type="entry name" value="STAS_dom_sf"/>
</dbReference>
<gene>
    <name evidence="4" type="ORF">Spa2297_00965</name>
    <name evidence="5" type="ORF">VSS30_06925</name>
</gene>
<organism evidence="4 6">
    <name type="scientific">Streptomyces parvulus</name>
    <dbReference type="NCBI Taxonomy" id="146923"/>
    <lineage>
        <taxon>Bacteria</taxon>
        <taxon>Bacillati</taxon>
        <taxon>Actinomycetota</taxon>
        <taxon>Actinomycetes</taxon>
        <taxon>Kitasatosporales</taxon>
        <taxon>Streptomycetaceae</taxon>
        <taxon>Streptomyces</taxon>
    </lineage>
</organism>
<evidence type="ECO:0000313" key="5">
    <source>
        <dbReference type="EMBL" id="MFB8748534.1"/>
    </source>
</evidence>
<dbReference type="RefSeq" id="WP_064726047.1">
    <property type="nucleotide sequence ID" value="NZ_BMRX01000015.1"/>
</dbReference>
<keyword evidence="7" id="KW-1185">Reference proteome</keyword>
<name>A0A191USJ1_9ACTN</name>
<dbReference type="InterPro" id="IPR002645">
    <property type="entry name" value="STAS_dom"/>
</dbReference>
<dbReference type="GeneID" id="91303434"/>
<evidence type="ECO:0000313" key="4">
    <source>
        <dbReference type="EMBL" id="ANJ05670.1"/>
    </source>
</evidence>
<comment type="similarity">
    <text evidence="1 2">Belongs to the anti-sigma-factor antagonist family.</text>
</comment>
<dbReference type="AlphaFoldDB" id="A0A191USJ1"/>
<dbReference type="InterPro" id="IPR003658">
    <property type="entry name" value="Anti-sigma_ant"/>
</dbReference>
<evidence type="ECO:0000256" key="1">
    <source>
        <dbReference type="ARBA" id="ARBA00009013"/>
    </source>
</evidence>
<dbReference type="PANTHER" id="PTHR33495">
    <property type="entry name" value="ANTI-SIGMA FACTOR ANTAGONIST TM_1081-RELATED-RELATED"/>
    <property type="match status" value="1"/>
</dbReference>
<proteinExistence type="inferred from homology"/>
<reference evidence="4 6" key="1">
    <citation type="submission" date="2016-05" db="EMBL/GenBank/DDBJ databases">
        <title>Non-Contiguous Finished Genome Sequence of Streptomyces parvulus 2297 Integrated Site-Specifically with Actinophage R4.</title>
        <authorList>
            <person name="Nishizawa T."/>
            <person name="Miura T."/>
            <person name="Harada C."/>
            <person name="Guo Y."/>
            <person name="Narisawa K."/>
            <person name="Ohta H."/>
            <person name="Takahashi H."/>
            <person name="Shirai M."/>
        </authorList>
    </citation>
    <scope>NUCLEOTIDE SEQUENCE [LARGE SCALE GENOMIC DNA]</scope>
    <source>
        <strain evidence="4 6">2297</strain>
    </source>
</reference>
<reference evidence="5 7" key="2">
    <citation type="submission" date="2024-01" db="EMBL/GenBank/DDBJ databases">
        <title>Genome mining of biosynthetic gene clusters to explore secondary metabolites of Streptomyces sp.</title>
        <authorList>
            <person name="Baig A."/>
            <person name="Ajitkumar Shintre N."/>
            <person name="Kumar H."/>
            <person name="Anbarasu A."/>
            <person name="Ramaiah S."/>
        </authorList>
    </citation>
    <scope>NUCLEOTIDE SEQUENCE [LARGE SCALE GENOMIC DNA]</scope>
    <source>
        <strain evidence="5 7">A03</strain>
    </source>
</reference>
<dbReference type="PANTHER" id="PTHR33495:SF2">
    <property type="entry name" value="ANTI-SIGMA FACTOR ANTAGONIST TM_1081-RELATED"/>
    <property type="match status" value="1"/>
</dbReference>
<protein>
    <recommendedName>
        <fullName evidence="2">Anti-sigma factor antagonist</fullName>
    </recommendedName>
</protein>
<dbReference type="EMBL" id="JAYMRR010000003">
    <property type="protein sequence ID" value="MFB8748534.1"/>
    <property type="molecule type" value="Genomic_DNA"/>
</dbReference>
<dbReference type="Gene3D" id="3.30.750.24">
    <property type="entry name" value="STAS domain"/>
    <property type="match status" value="1"/>
</dbReference>
<dbReference type="Proteomes" id="UP001585018">
    <property type="component" value="Unassembled WGS sequence"/>
</dbReference>
<feature type="domain" description="STAS" evidence="3">
    <location>
        <begin position="5"/>
        <end position="114"/>
    </location>
</feature>
<dbReference type="Proteomes" id="UP000078468">
    <property type="component" value="Chromosome"/>
</dbReference>
<accession>A0A191USJ1</accession>
<dbReference type="KEGG" id="spav:Spa2297_00965"/>
<evidence type="ECO:0000256" key="2">
    <source>
        <dbReference type="RuleBase" id="RU003749"/>
    </source>
</evidence>
<sequence length="114" mass="12882">MEPPIEIDFSDVDGWTVVEIRGEVDVYTVPSIKQHMIERLADGLRRFVIDLRGVSFIDSMGLGVLVGALKRVQSVRGELKLVITDPHTKQLFALTGLRHVFPIYDSVYQARRTS</sequence>
<evidence type="ECO:0000259" key="3">
    <source>
        <dbReference type="PROSITE" id="PS50801"/>
    </source>
</evidence>
<dbReference type="CDD" id="cd07043">
    <property type="entry name" value="STAS_anti-anti-sigma_factors"/>
    <property type="match status" value="1"/>
</dbReference>
<dbReference type="PROSITE" id="PS50801">
    <property type="entry name" value="STAS"/>
    <property type="match status" value="1"/>
</dbReference>
<evidence type="ECO:0000313" key="6">
    <source>
        <dbReference type="Proteomes" id="UP000078468"/>
    </source>
</evidence>
<dbReference type="NCBIfam" id="TIGR00377">
    <property type="entry name" value="ant_ant_sig"/>
    <property type="match status" value="1"/>
</dbReference>
<evidence type="ECO:0000313" key="7">
    <source>
        <dbReference type="Proteomes" id="UP001585018"/>
    </source>
</evidence>
<dbReference type="EMBL" id="CP015866">
    <property type="protein sequence ID" value="ANJ05670.1"/>
    <property type="molecule type" value="Genomic_DNA"/>
</dbReference>